<dbReference type="InterPro" id="IPR021156">
    <property type="entry name" value="TF_A-like/BEX"/>
</dbReference>
<dbReference type="Ensembl" id="ENSCANT00000041375.1">
    <property type="protein sequence ID" value="ENSCANP00000018420.1"/>
    <property type="gene ID" value="ENSCANG00000032657.1"/>
</dbReference>
<dbReference type="Proteomes" id="UP000233080">
    <property type="component" value="Unassembled WGS sequence"/>
</dbReference>
<accession>A0A2K5IPB6</accession>
<feature type="region of interest" description="Disordered" evidence="1">
    <location>
        <begin position="89"/>
        <end position="275"/>
    </location>
</feature>
<dbReference type="OMA" id="HICQWEE"/>
<dbReference type="AlphaFoldDB" id="A0A2K5IPB6"/>
<reference evidence="2" key="2">
    <citation type="submission" date="2025-09" db="UniProtKB">
        <authorList>
            <consortium name="Ensembl"/>
        </authorList>
    </citation>
    <scope>IDENTIFICATION</scope>
</reference>
<evidence type="ECO:0008006" key="4">
    <source>
        <dbReference type="Google" id="ProtNLM"/>
    </source>
</evidence>
<dbReference type="STRING" id="336983.ENSCANP00000018420"/>
<proteinExistence type="predicted"/>
<evidence type="ECO:0000256" key="1">
    <source>
        <dbReference type="SAM" id="MobiDB-lite"/>
    </source>
</evidence>
<feature type="compositionally biased region" description="Basic and acidic residues" evidence="1">
    <location>
        <begin position="93"/>
        <end position="107"/>
    </location>
</feature>
<name>A0A2K5IPB6_COLAP</name>
<protein>
    <recommendedName>
        <fullName evidence="4">Transcription elongation factor A like 4</fullName>
    </recommendedName>
</protein>
<feature type="compositionally biased region" description="Basic and acidic residues" evidence="1">
    <location>
        <begin position="161"/>
        <end position="246"/>
    </location>
</feature>
<sequence length="359" mass="40996">MSAGGQAPWLTPVIPAFWEARGLPNSKGRDKVHICQWEEWKGHTSYVEWDITTLEIKSLPQVSVRAFQAASGILEWRKGNRYSTGKGWGWGRVESREAGPSVDRDGGLRVCCSQRSAKPEKEEQPVQNPRRSVKDRKRRGNLNMEKLYNENEGMASNQGKMKNEEQPQDERKPEVACTLEDKKLENEGKTENKGKTGDEEMLKDKGKPESEGKAKEEVKSEREGESEMEGGSEREGKPEIEGKPESEGEPGSETRAAGKRPAEDDVPRKAKRKTNKGLAHYLKEYKEAIHDMNFSNEDMIREFDNMAKVQDEKRKSKQKLGAFLWMQRNLQDPFYPRGPREFRGGCRAPRRDIEDIPYV</sequence>
<dbReference type="Pfam" id="PF04538">
    <property type="entry name" value="BEX"/>
    <property type="match status" value="1"/>
</dbReference>
<evidence type="ECO:0000313" key="2">
    <source>
        <dbReference type="Ensembl" id="ENSCANP00000018420.1"/>
    </source>
</evidence>
<reference evidence="2" key="1">
    <citation type="submission" date="2025-08" db="UniProtKB">
        <authorList>
            <consortium name="Ensembl"/>
        </authorList>
    </citation>
    <scope>IDENTIFICATION</scope>
</reference>
<keyword evidence="3" id="KW-1185">Reference proteome</keyword>
<organism evidence="2 3">
    <name type="scientific">Colobus angolensis palliatus</name>
    <name type="common">Peters' Angolan colobus</name>
    <dbReference type="NCBI Taxonomy" id="336983"/>
    <lineage>
        <taxon>Eukaryota</taxon>
        <taxon>Metazoa</taxon>
        <taxon>Chordata</taxon>
        <taxon>Craniata</taxon>
        <taxon>Vertebrata</taxon>
        <taxon>Euteleostomi</taxon>
        <taxon>Mammalia</taxon>
        <taxon>Eutheria</taxon>
        <taxon>Euarchontoglires</taxon>
        <taxon>Primates</taxon>
        <taxon>Haplorrhini</taxon>
        <taxon>Catarrhini</taxon>
        <taxon>Cercopithecidae</taxon>
        <taxon>Colobinae</taxon>
        <taxon>Colobus</taxon>
    </lineage>
</organism>
<evidence type="ECO:0000313" key="3">
    <source>
        <dbReference type="Proteomes" id="UP000233080"/>
    </source>
</evidence>
<feature type="compositionally biased region" description="Basic residues" evidence="1">
    <location>
        <begin position="131"/>
        <end position="140"/>
    </location>
</feature>